<dbReference type="EMBL" id="JARKIB010000133">
    <property type="protein sequence ID" value="KAJ7734224.1"/>
    <property type="molecule type" value="Genomic_DNA"/>
</dbReference>
<accession>A0AAD7I3F2</accession>
<protein>
    <submittedName>
        <fullName evidence="2">Uncharacterized protein</fullName>
    </submittedName>
</protein>
<proteinExistence type="predicted"/>
<dbReference type="AlphaFoldDB" id="A0AAD7I3F2"/>
<dbReference type="Proteomes" id="UP001215598">
    <property type="component" value="Unassembled WGS sequence"/>
</dbReference>
<feature type="compositionally biased region" description="Basic and acidic residues" evidence="1">
    <location>
        <begin position="178"/>
        <end position="199"/>
    </location>
</feature>
<keyword evidence="3" id="KW-1185">Reference proteome</keyword>
<feature type="region of interest" description="Disordered" evidence="1">
    <location>
        <begin position="1"/>
        <end position="22"/>
    </location>
</feature>
<organism evidence="2 3">
    <name type="scientific">Mycena metata</name>
    <dbReference type="NCBI Taxonomy" id="1033252"/>
    <lineage>
        <taxon>Eukaryota</taxon>
        <taxon>Fungi</taxon>
        <taxon>Dikarya</taxon>
        <taxon>Basidiomycota</taxon>
        <taxon>Agaricomycotina</taxon>
        <taxon>Agaricomycetes</taxon>
        <taxon>Agaricomycetidae</taxon>
        <taxon>Agaricales</taxon>
        <taxon>Marasmiineae</taxon>
        <taxon>Mycenaceae</taxon>
        <taxon>Mycena</taxon>
    </lineage>
</organism>
<sequence>MSNLETHRSTLSSTGEFTLHASRRKEPESLELALDINEDLSIEYQQASSARRLLSSDTELNWSRVGVRGAVLAKHGGLEFSFVDSSVACVLVLAPSSSSGKFPGRNFSSISPGCPPAFSVDSWNLDPTRERAALPQNNRRVQVVGSRQPDSGRFLAAICPAPPSHTPAPSLTSNRSENSADIKSPNRDRGERRNVDEWS</sequence>
<feature type="region of interest" description="Disordered" evidence="1">
    <location>
        <begin position="157"/>
        <end position="199"/>
    </location>
</feature>
<name>A0AAD7I3F2_9AGAR</name>
<evidence type="ECO:0000313" key="3">
    <source>
        <dbReference type="Proteomes" id="UP001215598"/>
    </source>
</evidence>
<evidence type="ECO:0000256" key="1">
    <source>
        <dbReference type="SAM" id="MobiDB-lite"/>
    </source>
</evidence>
<reference evidence="2" key="1">
    <citation type="submission" date="2023-03" db="EMBL/GenBank/DDBJ databases">
        <title>Massive genome expansion in bonnet fungi (Mycena s.s.) driven by repeated elements and novel gene families across ecological guilds.</title>
        <authorList>
            <consortium name="Lawrence Berkeley National Laboratory"/>
            <person name="Harder C.B."/>
            <person name="Miyauchi S."/>
            <person name="Viragh M."/>
            <person name="Kuo A."/>
            <person name="Thoen E."/>
            <person name="Andreopoulos B."/>
            <person name="Lu D."/>
            <person name="Skrede I."/>
            <person name="Drula E."/>
            <person name="Henrissat B."/>
            <person name="Morin E."/>
            <person name="Kohler A."/>
            <person name="Barry K."/>
            <person name="LaButti K."/>
            <person name="Morin E."/>
            <person name="Salamov A."/>
            <person name="Lipzen A."/>
            <person name="Mereny Z."/>
            <person name="Hegedus B."/>
            <person name="Baldrian P."/>
            <person name="Stursova M."/>
            <person name="Weitz H."/>
            <person name="Taylor A."/>
            <person name="Grigoriev I.V."/>
            <person name="Nagy L.G."/>
            <person name="Martin F."/>
            <person name="Kauserud H."/>
        </authorList>
    </citation>
    <scope>NUCLEOTIDE SEQUENCE</scope>
    <source>
        <strain evidence="2">CBHHK182m</strain>
    </source>
</reference>
<gene>
    <name evidence="2" type="ORF">B0H16DRAFT_1467620</name>
</gene>
<evidence type="ECO:0000313" key="2">
    <source>
        <dbReference type="EMBL" id="KAJ7734224.1"/>
    </source>
</evidence>
<comment type="caution">
    <text evidence="2">The sequence shown here is derived from an EMBL/GenBank/DDBJ whole genome shotgun (WGS) entry which is preliminary data.</text>
</comment>
<feature type="compositionally biased region" description="Polar residues" evidence="1">
    <location>
        <begin position="167"/>
        <end position="177"/>
    </location>
</feature>